<gene>
    <name evidence="2" type="ORF">FC15_GL001140</name>
</gene>
<keyword evidence="3" id="KW-1185">Reference proteome</keyword>
<feature type="domain" description="HTH-type transcriptional regulator Rgg C-terminal" evidence="1">
    <location>
        <begin position="34"/>
        <end position="150"/>
    </location>
</feature>
<dbReference type="InterPro" id="IPR010057">
    <property type="entry name" value="Transcription_activator_Rgg_C"/>
</dbReference>
<name>A0A0R1W749_9LACO</name>
<dbReference type="PATRIC" id="fig|1423735.3.peg.1184"/>
<sequence>MSLTKAQRNRDAARLQTLLDEIPTQYAQLDQLTRRQLHTIGQVMLANLRHTQIPTELHDEVLRFLLKNSNWTLYDVQLFTLTVDLFSKADLIFMTKYVQKHLDRLNQYPQIVVNATIRLAFEIVHRLFNLQAYSIIPQYLAFIKVHRDSHDALAHLII</sequence>
<dbReference type="Pfam" id="PF21259">
    <property type="entry name" value="Rgg_C"/>
    <property type="match status" value="1"/>
</dbReference>
<proteinExistence type="predicted"/>
<evidence type="ECO:0000313" key="3">
    <source>
        <dbReference type="Proteomes" id="UP000051315"/>
    </source>
</evidence>
<dbReference type="AlphaFoldDB" id="A0A0R1W749"/>
<organism evidence="2 3">
    <name type="scientific">Lapidilactobacillus concavus DSM 17758</name>
    <dbReference type="NCBI Taxonomy" id="1423735"/>
    <lineage>
        <taxon>Bacteria</taxon>
        <taxon>Bacillati</taxon>
        <taxon>Bacillota</taxon>
        <taxon>Bacilli</taxon>
        <taxon>Lactobacillales</taxon>
        <taxon>Lactobacillaceae</taxon>
        <taxon>Lapidilactobacillus</taxon>
    </lineage>
</organism>
<dbReference type="RefSeq" id="WP_057823203.1">
    <property type="nucleotide sequence ID" value="NZ_AZFX01000004.1"/>
</dbReference>
<protein>
    <recommendedName>
        <fullName evidence="1">HTH-type transcriptional regulator Rgg C-terminal domain-containing protein</fullName>
    </recommendedName>
</protein>
<dbReference type="EMBL" id="AZFX01000004">
    <property type="protein sequence ID" value="KRM13678.1"/>
    <property type="molecule type" value="Genomic_DNA"/>
</dbReference>
<dbReference type="Proteomes" id="UP000051315">
    <property type="component" value="Unassembled WGS sequence"/>
</dbReference>
<dbReference type="STRING" id="1423735.FC15_GL001140"/>
<dbReference type="NCBIfam" id="TIGR01716">
    <property type="entry name" value="RGG_Cterm"/>
    <property type="match status" value="1"/>
</dbReference>
<evidence type="ECO:0000259" key="1">
    <source>
        <dbReference type="Pfam" id="PF21259"/>
    </source>
</evidence>
<reference evidence="2 3" key="1">
    <citation type="journal article" date="2015" name="Genome Announc.">
        <title>Expanding the biotechnology potential of lactobacilli through comparative genomics of 213 strains and associated genera.</title>
        <authorList>
            <person name="Sun Z."/>
            <person name="Harris H.M."/>
            <person name="McCann A."/>
            <person name="Guo C."/>
            <person name="Argimon S."/>
            <person name="Zhang W."/>
            <person name="Yang X."/>
            <person name="Jeffery I.B."/>
            <person name="Cooney J.C."/>
            <person name="Kagawa T.F."/>
            <person name="Liu W."/>
            <person name="Song Y."/>
            <person name="Salvetti E."/>
            <person name="Wrobel A."/>
            <person name="Rasinkangas P."/>
            <person name="Parkhill J."/>
            <person name="Rea M.C."/>
            <person name="O'Sullivan O."/>
            <person name="Ritari J."/>
            <person name="Douillard F.P."/>
            <person name="Paul Ross R."/>
            <person name="Yang R."/>
            <person name="Briner A.E."/>
            <person name="Felis G.E."/>
            <person name="de Vos W.M."/>
            <person name="Barrangou R."/>
            <person name="Klaenhammer T.R."/>
            <person name="Caufield P.W."/>
            <person name="Cui Y."/>
            <person name="Zhang H."/>
            <person name="O'Toole P.W."/>
        </authorList>
    </citation>
    <scope>NUCLEOTIDE SEQUENCE [LARGE SCALE GENOMIC DNA]</scope>
    <source>
        <strain evidence="2 3">DSM 17758</strain>
    </source>
</reference>
<accession>A0A0R1W749</accession>
<evidence type="ECO:0000313" key="2">
    <source>
        <dbReference type="EMBL" id="KRM13678.1"/>
    </source>
</evidence>
<comment type="caution">
    <text evidence="2">The sequence shown here is derived from an EMBL/GenBank/DDBJ whole genome shotgun (WGS) entry which is preliminary data.</text>
</comment>